<dbReference type="PANTHER" id="PTHR43244">
    <property type="match status" value="1"/>
</dbReference>
<evidence type="ECO:0000256" key="1">
    <source>
        <dbReference type="ARBA" id="ARBA00023002"/>
    </source>
</evidence>
<comment type="caution">
    <text evidence="3">The sequence shown here is derived from an EMBL/GenBank/DDBJ whole genome shotgun (WGS) entry which is preliminary data.</text>
</comment>
<dbReference type="eggNOG" id="arCOG02410">
    <property type="taxonomic scope" value="Archaea"/>
</dbReference>
<dbReference type="PATRIC" id="fig|1227454.3.peg.2529"/>
<dbReference type="PANTHER" id="PTHR43244:SF1">
    <property type="entry name" value="5,10-METHYLENETETRAHYDROMETHANOPTERIN REDUCTASE"/>
    <property type="match status" value="1"/>
</dbReference>
<dbReference type="CDD" id="cd01097">
    <property type="entry name" value="Tetrahydromethanopterin_reductase"/>
    <property type="match status" value="1"/>
</dbReference>
<dbReference type="Proteomes" id="UP000011607">
    <property type="component" value="Unassembled WGS sequence"/>
</dbReference>
<dbReference type="NCBIfam" id="TIGR03885">
    <property type="entry name" value="flavin_revert"/>
    <property type="match status" value="1"/>
</dbReference>
<keyword evidence="4" id="KW-1185">Reference proteome</keyword>
<gene>
    <name evidence="3" type="ORF">C446_12374</name>
</gene>
<keyword evidence="1" id="KW-0560">Oxidoreductase</keyword>
<dbReference type="InterPro" id="IPR011251">
    <property type="entry name" value="Luciferase-like_dom"/>
</dbReference>
<dbReference type="GO" id="GO:0016705">
    <property type="term" value="F:oxidoreductase activity, acting on paired donors, with incorporation or reduction of molecular oxygen"/>
    <property type="evidence" value="ECO:0007669"/>
    <property type="project" value="InterPro"/>
</dbReference>
<evidence type="ECO:0000313" key="4">
    <source>
        <dbReference type="Proteomes" id="UP000011607"/>
    </source>
</evidence>
<dbReference type="RefSeq" id="WP_006673381.1">
    <property type="nucleotide sequence ID" value="NZ_AOMA01000124.1"/>
</dbReference>
<feature type="domain" description="Luciferase-like" evidence="2">
    <location>
        <begin position="7"/>
        <end position="294"/>
    </location>
</feature>
<dbReference type="Pfam" id="PF00296">
    <property type="entry name" value="Bac_luciferase"/>
    <property type="match status" value="1"/>
</dbReference>
<evidence type="ECO:0000259" key="2">
    <source>
        <dbReference type="Pfam" id="PF00296"/>
    </source>
</evidence>
<dbReference type="STRING" id="1227454.C446_12374"/>
<dbReference type="InterPro" id="IPR050564">
    <property type="entry name" value="F420-G6PD/mer"/>
</dbReference>
<name>M0LTF6_9EURY</name>
<reference evidence="3 4" key="1">
    <citation type="journal article" date="2014" name="PLoS Genet.">
        <title>Phylogenetically driven sequencing of extremely halophilic archaea reveals strategies for static and dynamic osmo-response.</title>
        <authorList>
            <person name="Becker E.A."/>
            <person name="Seitzer P.M."/>
            <person name="Tritt A."/>
            <person name="Larsen D."/>
            <person name="Krusor M."/>
            <person name="Yao A.I."/>
            <person name="Wu D."/>
            <person name="Madern D."/>
            <person name="Eisen J.A."/>
            <person name="Darling A.E."/>
            <person name="Facciotti M.T."/>
        </authorList>
    </citation>
    <scope>NUCLEOTIDE SEQUENCE [LARGE SCALE GENOMIC DNA]</scope>
    <source>
        <strain evidence="3 4">JCM 10879</strain>
    </source>
</reference>
<accession>M0LTF6</accession>
<dbReference type="SUPFAM" id="SSF51679">
    <property type="entry name" value="Bacterial luciferase-like"/>
    <property type="match status" value="1"/>
</dbReference>
<protein>
    <submittedName>
        <fullName evidence="3">G6PDH family F420-dependent oxidoreductase</fullName>
    </submittedName>
</protein>
<dbReference type="NCBIfam" id="TIGR03557">
    <property type="entry name" value="F420_G6P_family"/>
    <property type="match status" value="1"/>
</dbReference>
<evidence type="ECO:0000313" key="3">
    <source>
        <dbReference type="EMBL" id="EMA35390.1"/>
    </source>
</evidence>
<organism evidence="3 4">
    <name type="scientific">Halobiforma nitratireducens JCM 10879</name>
    <dbReference type="NCBI Taxonomy" id="1227454"/>
    <lineage>
        <taxon>Archaea</taxon>
        <taxon>Methanobacteriati</taxon>
        <taxon>Methanobacteriota</taxon>
        <taxon>Stenosarchaea group</taxon>
        <taxon>Halobacteria</taxon>
        <taxon>Halobacteriales</taxon>
        <taxon>Natrialbaceae</taxon>
        <taxon>Halobiforma</taxon>
    </lineage>
</organism>
<dbReference type="InterPro" id="IPR036661">
    <property type="entry name" value="Luciferase-like_sf"/>
</dbReference>
<dbReference type="EMBL" id="AOMA01000124">
    <property type="protein sequence ID" value="EMA35390.1"/>
    <property type="molecule type" value="Genomic_DNA"/>
</dbReference>
<dbReference type="OrthoDB" id="7684at2157"/>
<dbReference type="Gene3D" id="3.20.20.30">
    <property type="entry name" value="Luciferase-like domain"/>
    <property type="match status" value="1"/>
</dbReference>
<proteinExistence type="predicted"/>
<sequence length="323" mass="36220">MTAIGYHASHEQFSPSELLEFVELAEENGFDHALASDHFHPWSERQGESGFVWSWLGSAMERTSMTFGTVNAPGYRYHPAIIAQAAATLRESYPERFWLSIGSGQLLNEGITGTDWPVKDERNARLEESAGIMRRLWSGKEVTHHGRISVERAQLYSRPETSPPLIGAALSEETARWLGQCEWTDGMITIATPAREALENRVGAFRDGSPEGEVYLKVQLSYAEDEEAALEGAYDQWRTNCVPGPVTQELRTPAEYDELGDEISREQVAENVRVSADLDEHREWLAADRSMGADRLLLHNVNRGQRQFIEAFGEDVLPALSLE</sequence>
<dbReference type="InterPro" id="IPR023907">
    <property type="entry name" value="Non-F420_Flavin_OxRdtase"/>
</dbReference>
<dbReference type="AlphaFoldDB" id="M0LTF6"/>
<dbReference type="InterPro" id="IPR019945">
    <property type="entry name" value="F420_G6P_DH-rel"/>
</dbReference>